<evidence type="ECO:0000313" key="5">
    <source>
        <dbReference type="EMBL" id="GEY79447.1"/>
    </source>
</evidence>
<dbReference type="EMBL" id="BKCJ010210360">
    <property type="protein sequence ID" value="GEY79447.1"/>
    <property type="molecule type" value="Genomic_DNA"/>
</dbReference>
<dbReference type="InterPro" id="IPR013103">
    <property type="entry name" value="RVT_2"/>
</dbReference>
<dbReference type="InterPro" id="IPR057670">
    <property type="entry name" value="SH3_retrovirus"/>
</dbReference>
<dbReference type="CDD" id="cd09272">
    <property type="entry name" value="RNase_HI_RT_Ty1"/>
    <property type="match status" value="1"/>
</dbReference>
<feature type="domain" description="Reverse transcriptase Ty1/copia-type" evidence="3">
    <location>
        <begin position="318"/>
        <end position="383"/>
    </location>
</feature>
<accession>A0A699HSX6</accession>
<feature type="compositionally biased region" description="Basic and acidic residues" evidence="2">
    <location>
        <begin position="175"/>
        <end position="190"/>
    </location>
</feature>
<dbReference type="Pfam" id="PF25597">
    <property type="entry name" value="SH3_retrovirus"/>
    <property type="match status" value="1"/>
</dbReference>
<evidence type="ECO:0000259" key="3">
    <source>
        <dbReference type="Pfam" id="PF07727"/>
    </source>
</evidence>
<evidence type="ECO:0000259" key="4">
    <source>
        <dbReference type="Pfam" id="PF25597"/>
    </source>
</evidence>
<feature type="coiled-coil region" evidence="1">
    <location>
        <begin position="672"/>
        <end position="699"/>
    </location>
</feature>
<sequence>MCDEKNRVLFTDIESVVLSPDFKLFNESQVLLRVPRKKNMYSVDLKNVAPSGDPLGKFDGKADEGFFVGYSVNSKEFRVFNNRTRIVEETLHITFLENKLDIAGNKPTWLFNIDTLTKFMNYKPIVAGNQSNGSAGKARVETVPDKDYILLPLWTQDPLFSSSSKDSPSVGYKPLGDDEKKDVKGPRNIDSEVSNTEEPIINQEKEVNVNITNNINAVSPTINVVGINDIAVDKDIVYGCADDLNMPNLEEIVYSDDDEDVGVEADMTNLDTNIPISPILTTKIHKDHPVEQIIRDIHSAPQTRRMTKNVTNHEPKKQVWTLVDLPNGKRPIGTKWIYKNKKDKRCIVVRNKARLVAQCYTQEEGIDYDEVFAPVARIEAIRIEEKVYVCQPLGFKDLEFPDIVYKVEKALYGLHQASRVCESTICIVKNLMFHSKTKHIKIQHHFIRDSNKKKVIQMIKIHTDHNVADLFTKAFNKPTESEGFEQIVDFLNANPIKYELTVNLTIYTSCIKQFWAAAKVNTINGEEQIQALVDKKKMIITETSVRSDLQLKDDKDEAVYKEMYDSVERAATTSIGLDAEQDRGIISKTQFTATLNEPSSIGTSSCSGPRRQETIGDAAAQTRSERVSKFSSDPPLSRVNILRSGEDRLTLSELIKLCTQLQSRVLALETTKTNQALKIRSLKQRVKKLEKKARRIIDNLDADEGVTFVDEAQGRNDQVMFDTSVLDDKEVVAKKEVSTADLVTTAGEVVTTVGVKVSATATTLTNSIDDITLAKALVALKGAKPMVKEPKLMNERKNHFGRLRAEEKRRKPPTKAQKRNQMCTYLKNMAGFTHNQLKNKSFEEVHKAFDNTMSWINSFVPMDKEVTEGSSKRAGEELEFDKSKKKKLDEKVEVKEDNDQEEAEMKMYIKIIFDDEITLDAIPLATKPSIIVDWKIIKEGKISSYQIIRHDGSSKRPEEAYERVLWGDLKVMFEPDIESEVWRKIQGNKVTVWKLLSSCGVYFVRFQNLDIFMLVEK</sequence>
<dbReference type="Pfam" id="PF07727">
    <property type="entry name" value="RVT_2"/>
    <property type="match status" value="1"/>
</dbReference>
<feature type="region of interest" description="Disordered" evidence="2">
    <location>
        <begin position="598"/>
        <end position="631"/>
    </location>
</feature>
<feature type="domain" description="Retroviral polymerase SH3-like" evidence="4">
    <location>
        <begin position="56"/>
        <end position="99"/>
    </location>
</feature>
<name>A0A699HSX6_TANCI</name>
<proteinExistence type="predicted"/>
<dbReference type="AlphaFoldDB" id="A0A699HSX6"/>
<feature type="region of interest" description="Disordered" evidence="2">
    <location>
        <begin position="161"/>
        <end position="191"/>
    </location>
</feature>
<feature type="compositionally biased region" description="Polar residues" evidence="2">
    <location>
        <begin position="598"/>
        <end position="607"/>
    </location>
</feature>
<evidence type="ECO:0000256" key="2">
    <source>
        <dbReference type="SAM" id="MobiDB-lite"/>
    </source>
</evidence>
<keyword evidence="1" id="KW-0175">Coiled coil</keyword>
<comment type="caution">
    <text evidence="5">The sequence shown here is derived from an EMBL/GenBank/DDBJ whole genome shotgun (WGS) entry which is preliminary data.</text>
</comment>
<organism evidence="5">
    <name type="scientific">Tanacetum cinerariifolium</name>
    <name type="common">Dalmatian daisy</name>
    <name type="synonym">Chrysanthemum cinerariifolium</name>
    <dbReference type="NCBI Taxonomy" id="118510"/>
    <lineage>
        <taxon>Eukaryota</taxon>
        <taxon>Viridiplantae</taxon>
        <taxon>Streptophyta</taxon>
        <taxon>Embryophyta</taxon>
        <taxon>Tracheophyta</taxon>
        <taxon>Spermatophyta</taxon>
        <taxon>Magnoliopsida</taxon>
        <taxon>eudicotyledons</taxon>
        <taxon>Gunneridae</taxon>
        <taxon>Pentapetalae</taxon>
        <taxon>asterids</taxon>
        <taxon>campanulids</taxon>
        <taxon>Asterales</taxon>
        <taxon>Asteraceae</taxon>
        <taxon>Asteroideae</taxon>
        <taxon>Anthemideae</taxon>
        <taxon>Anthemidinae</taxon>
        <taxon>Tanacetum</taxon>
    </lineage>
</organism>
<protein>
    <submittedName>
        <fullName evidence="5">Uncharacterized protein</fullName>
    </submittedName>
</protein>
<reference evidence="5" key="1">
    <citation type="journal article" date="2019" name="Sci. Rep.">
        <title>Draft genome of Tanacetum cinerariifolium, the natural source of mosquito coil.</title>
        <authorList>
            <person name="Yamashiro T."/>
            <person name="Shiraishi A."/>
            <person name="Satake H."/>
            <person name="Nakayama K."/>
        </authorList>
    </citation>
    <scope>NUCLEOTIDE SEQUENCE</scope>
</reference>
<feature type="non-terminal residue" evidence="5">
    <location>
        <position position="1017"/>
    </location>
</feature>
<evidence type="ECO:0000256" key="1">
    <source>
        <dbReference type="SAM" id="Coils"/>
    </source>
</evidence>
<gene>
    <name evidence="5" type="ORF">Tci_451421</name>
</gene>